<dbReference type="PATRIC" id="fig|479117.4.peg.430"/>
<dbReference type="Pfam" id="PF13377">
    <property type="entry name" value="Peripla_BP_3"/>
    <property type="match status" value="1"/>
</dbReference>
<dbReference type="InterPro" id="IPR046335">
    <property type="entry name" value="LacI/GalR-like_sensor"/>
</dbReference>
<keyword evidence="3" id="KW-0804">Transcription</keyword>
<dbReference type="CDD" id="cd01392">
    <property type="entry name" value="HTH_LacI"/>
    <property type="match status" value="1"/>
</dbReference>
<dbReference type="SUPFAM" id="SSF53822">
    <property type="entry name" value="Periplasmic binding protein-like I"/>
    <property type="match status" value="1"/>
</dbReference>
<dbReference type="InterPro" id="IPR000843">
    <property type="entry name" value="HTH_LacI"/>
</dbReference>
<proteinExistence type="predicted"/>
<dbReference type="Pfam" id="PF00356">
    <property type="entry name" value="LacI"/>
    <property type="match status" value="1"/>
</dbReference>
<evidence type="ECO:0000256" key="3">
    <source>
        <dbReference type="ARBA" id="ARBA00023163"/>
    </source>
</evidence>
<dbReference type="AlphaFoldDB" id="A0A150HB06"/>
<dbReference type="PROSITE" id="PS50932">
    <property type="entry name" value="HTH_LACI_2"/>
    <property type="match status" value="1"/>
</dbReference>
<dbReference type="EMBL" id="LQQC01000005">
    <property type="protein sequence ID" value="KXZ59185.1"/>
    <property type="molecule type" value="Genomic_DNA"/>
</dbReference>
<accession>A0A150HB06</accession>
<evidence type="ECO:0000313" key="5">
    <source>
        <dbReference type="EMBL" id="KXZ59185.1"/>
    </source>
</evidence>
<keyword evidence="2" id="KW-0238">DNA-binding</keyword>
<dbReference type="SMART" id="SM00354">
    <property type="entry name" value="HTH_LACI"/>
    <property type="match status" value="1"/>
</dbReference>
<evidence type="ECO:0000259" key="4">
    <source>
        <dbReference type="PROSITE" id="PS50932"/>
    </source>
</evidence>
<organism evidence="5 6">
    <name type="scientific">Brevibacterium ravenspurgense</name>
    <dbReference type="NCBI Taxonomy" id="479117"/>
    <lineage>
        <taxon>Bacteria</taxon>
        <taxon>Bacillati</taxon>
        <taxon>Actinomycetota</taxon>
        <taxon>Actinomycetes</taxon>
        <taxon>Micrococcales</taxon>
        <taxon>Brevibacteriaceae</taxon>
        <taxon>Brevibacterium</taxon>
    </lineage>
</organism>
<dbReference type="InterPro" id="IPR010982">
    <property type="entry name" value="Lambda_DNA-bd_dom_sf"/>
</dbReference>
<dbReference type="Gene3D" id="1.10.260.40">
    <property type="entry name" value="lambda repressor-like DNA-binding domains"/>
    <property type="match status" value="1"/>
</dbReference>
<dbReference type="CDD" id="cd06267">
    <property type="entry name" value="PBP1_LacI_sugar_binding-like"/>
    <property type="match status" value="1"/>
</dbReference>
<dbReference type="InterPro" id="IPR028082">
    <property type="entry name" value="Peripla_BP_I"/>
</dbReference>
<feature type="domain" description="HTH lacI-type" evidence="4">
    <location>
        <begin position="8"/>
        <end position="63"/>
    </location>
</feature>
<dbReference type="Proteomes" id="UP000243589">
    <property type="component" value="Unassembled WGS sequence"/>
</dbReference>
<evidence type="ECO:0000256" key="2">
    <source>
        <dbReference type="ARBA" id="ARBA00023125"/>
    </source>
</evidence>
<gene>
    <name evidence="5" type="primary">rbsR</name>
    <name evidence="5" type="ORF">Bravens_00432</name>
</gene>
<dbReference type="PANTHER" id="PTHR30146:SF109">
    <property type="entry name" value="HTH-TYPE TRANSCRIPTIONAL REGULATOR GALS"/>
    <property type="match status" value="1"/>
</dbReference>
<sequence length="337" mass="36102">MHDRGGRVTRKDVARVAGTSVAVVSYVVNNGPRPVSKALRERVIEAIKETGYRPNGVAKALASGTTGTIGLIVPSIKNPYLSELAHAVGNAARQRGLNILLGDSADDRQQEVKLLESFVLNRVEGLLFYGVDGCPPELEKLRDTTRVLVFDSWDAPSFAHCMRLDEGAATFKAVDHLAEHGRQRIAMVTGPLDQRNSRVRMQGWAEALRARGFEEDSGLLQSAPYTRSGGYQAGEKLIESAVDFDGLFAANESQAVGFLAACSEAGVSVPKDVAVAALNGTSMGSFTIPSLTTFEQFVADNAENAVECLLQADEPQLLAAQGDLIRRSSCGCESSYV</sequence>
<keyword evidence="1" id="KW-0805">Transcription regulation</keyword>
<evidence type="ECO:0000256" key="1">
    <source>
        <dbReference type="ARBA" id="ARBA00023015"/>
    </source>
</evidence>
<keyword evidence="6" id="KW-1185">Reference proteome</keyword>
<comment type="caution">
    <text evidence="5">The sequence shown here is derived from an EMBL/GenBank/DDBJ whole genome shotgun (WGS) entry which is preliminary data.</text>
</comment>
<reference evidence="5 6" key="1">
    <citation type="submission" date="2016-01" db="EMBL/GenBank/DDBJ databases">
        <title>Use of Whole Genome Sequencing to ascertain that Brevibacterium massiliense (Roux, Raoult 2009) is a later heterotypic synonym of Brevibacterium ravenspurgense (Mages 2008).</title>
        <authorList>
            <person name="Bernier A.-M."/>
            <person name="Burdz T."/>
            <person name="Huynh C."/>
            <person name="Pachecho A.L."/>
            <person name="Wiebe D."/>
            <person name="Bonner C."/>
            <person name="Bernard K."/>
        </authorList>
    </citation>
    <scope>NUCLEOTIDE SEQUENCE [LARGE SCALE GENOMIC DNA]</scope>
    <source>
        <strain evidence="5 6">CCUG56047</strain>
    </source>
</reference>
<dbReference type="Gene3D" id="3.40.50.2300">
    <property type="match status" value="2"/>
</dbReference>
<protein>
    <submittedName>
        <fullName evidence="5">Ribose operon repressor</fullName>
    </submittedName>
</protein>
<evidence type="ECO:0000313" key="6">
    <source>
        <dbReference type="Proteomes" id="UP000243589"/>
    </source>
</evidence>
<dbReference type="PANTHER" id="PTHR30146">
    <property type="entry name" value="LACI-RELATED TRANSCRIPTIONAL REPRESSOR"/>
    <property type="match status" value="1"/>
</dbReference>
<dbReference type="GO" id="GO:0003700">
    <property type="term" value="F:DNA-binding transcription factor activity"/>
    <property type="evidence" value="ECO:0007669"/>
    <property type="project" value="TreeGrafter"/>
</dbReference>
<dbReference type="SUPFAM" id="SSF47413">
    <property type="entry name" value="lambda repressor-like DNA-binding domains"/>
    <property type="match status" value="1"/>
</dbReference>
<name>A0A150HB06_9MICO</name>
<dbReference type="GO" id="GO:0000976">
    <property type="term" value="F:transcription cis-regulatory region binding"/>
    <property type="evidence" value="ECO:0007669"/>
    <property type="project" value="TreeGrafter"/>
</dbReference>